<keyword evidence="9 10" id="KW-0472">Membrane</keyword>
<proteinExistence type="predicted"/>
<dbReference type="InterPro" id="IPR059112">
    <property type="entry name" value="CysZ/EI24"/>
</dbReference>
<evidence type="ECO:0000256" key="4">
    <source>
        <dbReference type="ARBA" id="ARBA00022519"/>
    </source>
</evidence>
<evidence type="ECO:0000256" key="5">
    <source>
        <dbReference type="ARBA" id="ARBA00022605"/>
    </source>
</evidence>
<dbReference type="AlphaFoldDB" id="A0AAC8THT6"/>
<dbReference type="Proteomes" id="UP000035579">
    <property type="component" value="Chromosome"/>
</dbReference>
<dbReference type="Pfam" id="PF07264">
    <property type="entry name" value="EI24"/>
    <property type="match status" value="1"/>
</dbReference>
<evidence type="ECO:0000256" key="8">
    <source>
        <dbReference type="ARBA" id="ARBA00023032"/>
    </source>
</evidence>
<evidence type="ECO:0000256" key="9">
    <source>
        <dbReference type="ARBA" id="ARBA00023136"/>
    </source>
</evidence>
<dbReference type="GO" id="GO:0005886">
    <property type="term" value="C:plasma membrane"/>
    <property type="evidence" value="ECO:0007669"/>
    <property type="project" value="TreeGrafter"/>
</dbReference>
<accession>A0AAC8THT6</accession>
<name>A0AAC8THT6_9BACT</name>
<dbReference type="GO" id="GO:0019344">
    <property type="term" value="P:cysteine biosynthetic process"/>
    <property type="evidence" value="ECO:0007669"/>
    <property type="project" value="TreeGrafter"/>
</dbReference>
<reference evidence="11 12" key="1">
    <citation type="submission" date="2015-05" db="EMBL/GenBank/DDBJ databases">
        <title>Genome assembly of Archangium gephyra DSM 2261.</title>
        <authorList>
            <person name="Sharma G."/>
            <person name="Subramanian S."/>
        </authorList>
    </citation>
    <scope>NUCLEOTIDE SEQUENCE [LARGE SCALE GENOMIC DNA]</scope>
    <source>
        <strain evidence="11 12">DSM 2261</strain>
    </source>
</reference>
<keyword evidence="5" id="KW-0028">Amino-acid biosynthesis</keyword>
<feature type="transmembrane region" description="Helical" evidence="10">
    <location>
        <begin position="24"/>
        <end position="46"/>
    </location>
</feature>
<keyword evidence="4" id="KW-0997">Cell inner membrane</keyword>
<feature type="transmembrane region" description="Helical" evidence="10">
    <location>
        <begin position="66"/>
        <end position="91"/>
    </location>
</feature>
<sequence length="252" mass="27371">MFQGLGLLFRAGSLIFRTPALKRLSALCAAVTLVALGALFALLWRYAPDLLGWLWTRPTPWYGQALWYLVLVLMFLVLLVVGANVLVPVVLAPLQDPLSELTEAQCGGYSPPPFRLGSFLQGLATSLGHTLARVLLLVLGLAVIFPLNLVPVVGSMAWTVLGTLWTMLWLAGEHLAAPMTRHQYPFSEVRRVLRQRWLLCLGFGAGVYVLLWVPLLNSLFLPVAVVGGTLLYRGLLAVGNVPPPPSSGLLGK</sequence>
<evidence type="ECO:0000256" key="10">
    <source>
        <dbReference type="SAM" id="Phobius"/>
    </source>
</evidence>
<dbReference type="GO" id="GO:0000103">
    <property type="term" value="P:sulfate assimilation"/>
    <property type="evidence" value="ECO:0007669"/>
    <property type="project" value="TreeGrafter"/>
</dbReference>
<comment type="subcellular location">
    <subcellularLocation>
        <location evidence="1">Membrane</location>
        <topology evidence="1">Multi-pass membrane protein</topology>
    </subcellularLocation>
</comment>
<dbReference type="EMBL" id="CP011509">
    <property type="protein sequence ID" value="AKJ06687.1"/>
    <property type="molecule type" value="Genomic_DNA"/>
</dbReference>
<evidence type="ECO:0000313" key="12">
    <source>
        <dbReference type="Proteomes" id="UP000035579"/>
    </source>
</evidence>
<keyword evidence="3" id="KW-1003">Cell membrane</keyword>
<feature type="transmembrane region" description="Helical" evidence="10">
    <location>
        <begin position="131"/>
        <end position="150"/>
    </location>
</feature>
<evidence type="ECO:0000256" key="1">
    <source>
        <dbReference type="ARBA" id="ARBA00004141"/>
    </source>
</evidence>
<feature type="transmembrane region" description="Helical" evidence="10">
    <location>
        <begin position="156"/>
        <end position="176"/>
    </location>
</feature>
<keyword evidence="2" id="KW-0813">Transport</keyword>
<keyword evidence="7 10" id="KW-1133">Transmembrane helix</keyword>
<protein>
    <submittedName>
        <fullName evidence="11">Sulfate transporter, CysZ-type</fullName>
    </submittedName>
</protein>
<dbReference type="PANTHER" id="PTHR37468:SF1">
    <property type="entry name" value="SULFATE TRANSPORTER CYSZ"/>
    <property type="match status" value="1"/>
</dbReference>
<evidence type="ECO:0000313" key="11">
    <source>
        <dbReference type="EMBL" id="AKJ06687.1"/>
    </source>
</evidence>
<evidence type="ECO:0000256" key="6">
    <source>
        <dbReference type="ARBA" id="ARBA00022692"/>
    </source>
</evidence>
<keyword evidence="8" id="KW-0764">Sulfate transport</keyword>
<keyword evidence="6 10" id="KW-0812">Transmembrane</keyword>
<gene>
    <name evidence="11" type="ORF">AA314_08313</name>
</gene>
<evidence type="ECO:0000256" key="2">
    <source>
        <dbReference type="ARBA" id="ARBA00022448"/>
    </source>
</evidence>
<evidence type="ECO:0000256" key="7">
    <source>
        <dbReference type="ARBA" id="ARBA00022989"/>
    </source>
</evidence>
<organism evidence="11 12">
    <name type="scientific">Archangium gephyra</name>
    <dbReference type="NCBI Taxonomy" id="48"/>
    <lineage>
        <taxon>Bacteria</taxon>
        <taxon>Pseudomonadati</taxon>
        <taxon>Myxococcota</taxon>
        <taxon>Myxococcia</taxon>
        <taxon>Myxococcales</taxon>
        <taxon>Cystobacterineae</taxon>
        <taxon>Archangiaceae</taxon>
        <taxon>Archangium</taxon>
    </lineage>
</organism>
<dbReference type="PANTHER" id="PTHR37468">
    <property type="entry name" value="SULFATE TRANSPORTER CYSZ"/>
    <property type="match status" value="1"/>
</dbReference>
<dbReference type="KEGG" id="age:AA314_08313"/>
<evidence type="ECO:0000256" key="3">
    <source>
        <dbReference type="ARBA" id="ARBA00022475"/>
    </source>
</evidence>
<feature type="transmembrane region" description="Helical" evidence="10">
    <location>
        <begin position="197"/>
        <end position="213"/>
    </location>
</feature>
<dbReference type="InterPro" id="IPR050480">
    <property type="entry name" value="CysZ-like"/>
</dbReference>
<dbReference type="GO" id="GO:0009675">
    <property type="term" value="F:high-affinity sulfate:proton symporter activity"/>
    <property type="evidence" value="ECO:0007669"/>
    <property type="project" value="TreeGrafter"/>
</dbReference>